<dbReference type="GeneID" id="117567896"/>
<comment type="domain">
    <text evidence="7">The DHHC domain is required for palmitoyltransferase activity.</text>
</comment>
<dbReference type="Pfam" id="PF01529">
    <property type="entry name" value="DHHC"/>
    <property type="match status" value="1"/>
</dbReference>
<comment type="similarity">
    <text evidence="7">Belongs to the DHHC palmitoyltransferase family.</text>
</comment>
<feature type="transmembrane region" description="Helical" evidence="7">
    <location>
        <begin position="172"/>
        <end position="192"/>
    </location>
</feature>
<sequence length="280" mass="32403">MILRPLSKAFKPPSTSDAACILLVAVFVPLTYIFHVTVVMPELHVVGGLWYTLVWLAALFVLFNITSNLLACMLVDTTIKKEILKPPLEPELLRQWHMCDACQALVPPRTWHCDVCDVCIIKRDHHCRFSGCCIGHHNYRYFFYFLVYMCIGAGFVVINASIYLWYLHADYYWRPYTVIALFVPALSFTLFASWENFYLFLYELNILAFGISLLMLIYHFPIFKRGAVMKQRNSTKHDLGLRANAEMVLGKRMHLTWLSPFLRSDLPHDGINWIPGSKAE</sequence>
<keyword evidence="4 7" id="KW-1133">Transmembrane helix</keyword>
<dbReference type="InterPro" id="IPR039859">
    <property type="entry name" value="PFA4/ZDH16/20/ERF2-like"/>
</dbReference>
<feature type="transmembrane region" description="Helical" evidence="7">
    <location>
        <begin position="141"/>
        <end position="166"/>
    </location>
</feature>
<dbReference type="PROSITE" id="PS50216">
    <property type="entry name" value="DHHC"/>
    <property type="match status" value="1"/>
</dbReference>
<feature type="domain" description="Palmitoyltransferase DHHC" evidence="8">
    <location>
        <begin position="96"/>
        <end position="236"/>
    </location>
</feature>
<keyword evidence="5 7" id="KW-0472">Membrane</keyword>
<dbReference type="OrthoDB" id="302728at2759"/>
<comment type="subcellular location">
    <subcellularLocation>
        <location evidence="1">Membrane</location>
        <topology evidence="1">Multi-pass membrane protein</topology>
    </subcellularLocation>
</comment>
<protein>
    <recommendedName>
        <fullName evidence="7">Palmitoyltransferase</fullName>
        <ecNumber evidence="7">2.3.1.225</ecNumber>
    </recommendedName>
</protein>
<feature type="transmembrane region" description="Helical" evidence="7">
    <location>
        <begin position="52"/>
        <end position="75"/>
    </location>
</feature>
<proteinExistence type="inferred from homology"/>
<evidence type="ECO:0000313" key="10">
    <source>
        <dbReference type="RefSeq" id="XP_034104059.1"/>
    </source>
</evidence>
<dbReference type="EC" id="2.3.1.225" evidence="7"/>
<dbReference type="PANTHER" id="PTHR12246">
    <property type="entry name" value="PALMITOYLTRANSFERASE ZDHHC16"/>
    <property type="match status" value="1"/>
</dbReference>
<dbReference type="RefSeq" id="XP_034104059.1">
    <property type="nucleotide sequence ID" value="XM_034248168.2"/>
</dbReference>
<evidence type="ECO:0000256" key="4">
    <source>
        <dbReference type="ARBA" id="ARBA00022989"/>
    </source>
</evidence>
<reference evidence="10" key="1">
    <citation type="submission" date="2025-08" db="UniProtKB">
        <authorList>
            <consortium name="RefSeq"/>
        </authorList>
    </citation>
    <scope>IDENTIFICATION</scope>
    <source>
        <strain evidence="10">15112-1751.03</strain>
        <tissue evidence="10">Whole Adult</tissue>
    </source>
</reference>
<feature type="transmembrane region" description="Helical" evidence="7">
    <location>
        <begin position="20"/>
        <end position="40"/>
    </location>
</feature>
<dbReference type="AlphaFoldDB" id="A0A6P8WN65"/>
<dbReference type="GO" id="GO:0016020">
    <property type="term" value="C:membrane"/>
    <property type="evidence" value="ECO:0007669"/>
    <property type="project" value="UniProtKB-SubCell"/>
</dbReference>
<keyword evidence="9" id="KW-1185">Reference proteome</keyword>
<keyword evidence="6 7" id="KW-0012">Acyltransferase</keyword>
<evidence type="ECO:0000313" key="9">
    <source>
        <dbReference type="Proteomes" id="UP000515160"/>
    </source>
</evidence>
<accession>A0A6P8WN65</accession>
<dbReference type="InterPro" id="IPR001594">
    <property type="entry name" value="Palmitoyltrfase_DHHC"/>
</dbReference>
<evidence type="ECO:0000256" key="6">
    <source>
        <dbReference type="ARBA" id="ARBA00023315"/>
    </source>
</evidence>
<organism evidence="9 10">
    <name type="scientific">Drosophila albomicans</name>
    <name type="common">Fruit fly</name>
    <dbReference type="NCBI Taxonomy" id="7291"/>
    <lineage>
        <taxon>Eukaryota</taxon>
        <taxon>Metazoa</taxon>
        <taxon>Ecdysozoa</taxon>
        <taxon>Arthropoda</taxon>
        <taxon>Hexapoda</taxon>
        <taxon>Insecta</taxon>
        <taxon>Pterygota</taxon>
        <taxon>Neoptera</taxon>
        <taxon>Endopterygota</taxon>
        <taxon>Diptera</taxon>
        <taxon>Brachycera</taxon>
        <taxon>Muscomorpha</taxon>
        <taxon>Ephydroidea</taxon>
        <taxon>Drosophilidae</taxon>
        <taxon>Drosophila</taxon>
    </lineage>
</organism>
<dbReference type="Proteomes" id="UP000515160">
    <property type="component" value="Chromosome 3"/>
</dbReference>
<gene>
    <name evidence="10" type="primary">LOC117567896</name>
</gene>
<evidence type="ECO:0000256" key="5">
    <source>
        <dbReference type="ARBA" id="ARBA00023136"/>
    </source>
</evidence>
<comment type="catalytic activity">
    <reaction evidence="7">
        <text>L-cysteinyl-[protein] + hexadecanoyl-CoA = S-hexadecanoyl-L-cysteinyl-[protein] + CoA</text>
        <dbReference type="Rhea" id="RHEA:36683"/>
        <dbReference type="Rhea" id="RHEA-COMP:10131"/>
        <dbReference type="Rhea" id="RHEA-COMP:11032"/>
        <dbReference type="ChEBI" id="CHEBI:29950"/>
        <dbReference type="ChEBI" id="CHEBI:57287"/>
        <dbReference type="ChEBI" id="CHEBI:57379"/>
        <dbReference type="ChEBI" id="CHEBI:74151"/>
        <dbReference type="EC" id="2.3.1.225"/>
    </reaction>
</comment>
<evidence type="ECO:0000256" key="1">
    <source>
        <dbReference type="ARBA" id="ARBA00004141"/>
    </source>
</evidence>
<evidence type="ECO:0000259" key="8">
    <source>
        <dbReference type="Pfam" id="PF01529"/>
    </source>
</evidence>
<feature type="transmembrane region" description="Helical" evidence="7">
    <location>
        <begin position="199"/>
        <end position="220"/>
    </location>
</feature>
<evidence type="ECO:0000256" key="2">
    <source>
        <dbReference type="ARBA" id="ARBA00022679"/>
    </source>
</evidence>
<keyword evidence="2 7" id="KW-0808">Transferase</keyword>
<evidence type="ECO:0000256" key="3">
    <source>
        <dbReference type="ARBA" id="ARBA00022692"/>
    </source>
</evidence>
<keyword evidence="3 7" id="KW-0812">Transmembrane</keyword>
<name>A0A6P8WN65_DROAB</name>
<dbReference type="GO" id="GO:0019706">
    <property type="term" value="F:protein-cysteine S-palmitoyltransferase activity"/>
    <property type="evidence" value="ECO:0007669"/>
    <property type="project" value="UniProtKB-EC"/>
</dbReference>
<evidence type="ECO:0000256" key="7">
    <source>
        <dbReference type="RuleBase" id="RU079119"/>
    </source>
</evidence>